<dbReference type="Proteomes" id="UP001165586">
    <property type="component" value="Unassembled WGS sequence"/>
</dbReference>
<evidence type="ECO:0000256" key="4">
    <source>
        <dbReference type="SAM" id="SignalP"/>
    </source>
</evidence>
<keyword evidence="6" id="KW-1185">Reference proteome</keyword>
<dbReference type="Gene3D" id="3.40.190.10">
    <property type="entry name" value="Periplasmic binding protein-like II"/>
    <property type="match status" value="2"/>
</dbReference>
<name>A0ABT2GXR2_9MICO</name>
<dbReference type="SUPFAM" id="SSF53850">
    <property type="entry name" value="Periplasmic binding protein-like II"/>
    <property type="match status" value="1"/>
</dbReference>
<gene>
    <name evidence="5" type="ORF">N1032_02750</name>
</gene>
<keyword evidence="2" id="KW-0813">Transport</keyword>
<proteinExistence type="inferred from homology"/>
<dbReference type="PANTHER" id="PTHR30061">
    <property type="entry name" value="MALTOSE-BINDING PERIPLASMIC PROTEIN"/>
    <property type="match status" value="1"/>
</dbReference>
<evidence type="ECO:0000256" key="2">
    <source>
        <dbReference type="ARBA" id="ARBA00022448"/>
    </source>
</evidence>
<evidence type="ECO:0000313" key="6">
    <source>
        <dbReference type="Proteomes" id="UP001165586"/>
    </source>
</evidence>
<accession>A0ABT2GXR2</accession>
<reference evidence="5" key="1">
    <citation type="submission" date="2022-08" db="EMBL/GenBank/DDBJ databases">
        <authorList>
            <person name="Deng Y."/>
            <person name="Han X.-F."/>
            <person name="Zhang Y.-Q."/>
        </authorList>
    </citation>
    <scope>NUCLEOTIDE SEQUENCE</scope>
    <source>
        <strain evidence="5">CPCC 203386</strain>
    </source>
</reference>
<keyword evidence="3 4" id="KW-0732">Signal</keyword>
<comment type="caution">
    <text evidence="5">The sequence shown here is derived from an EMBL/GenBank/DDBJ whole genome shotgun (WGS) entry which is preliminary data.</text>
</comment>
<feature type="signal peptide" evidence="4">
    <location>
        <begin position="1"/>
        <end position="20"/>
    </location>
</feature>
<evidence type="ECO:0000256" key="3">
    <source>
        <dbReference type="ARBA" id="ARBA00022729"/>
    </source>
</evidence>
<dbReference type="PROSITE" id="PS51257">
    <property type="entry name" value="PROKAR_LIPOPROTEIN"/>
    <property type="match status" value="1"/>
</dbReference>
<evidence type="ECO:0000256" key="1">
    <source>
        <dbReference type="ARBA" id="ARBA00008520"/>
    </source>
</evidence>
<dbReference type="RefSeq" id="WP_259537285.1">
    <property type="nucleotide sequence ID" value="NZ_JANLCJ010000001.1"/>
</dbReference>
<feature type="chain" id="PRO_5045563026" evidence="4">
    <location>
        <begin position="21"/>
        <end position="426"/>
    </location>
</feature>
<evidence type="ECO:0000313" key="5">
    <source>
        <dbReference type="EMBL" id="MCS5732661.1"/>
    </source>
</evidence>
<protein>
    <submittedName>
        <fullName evidence="5">Extracellular solute-binding protein</fullName>
    </submittedName>
</protein>
<sequence length="426" mass="43874">MRKKTLAVTALGVTAALALAGCAGGSSSGSDQGSSDSADIRVWLNGTDTPDAARDYLKTTFESEHPGSTLTIEEQFWTGLVDKLTTNLSGSDSPDVVEVGNTQAAAFTSAGAFLDLTDKYDELGGDDLLPGFVEAGTYDGSFYAAPYYSGARLVFYKKDLLANAGLTVPTTLDQYISNGVALAQANPGVSGIYFPGQDWYNALPYIWENGGEIATQDGDTWTSSFSSPESIAGLEQVQEVMTQASVAPKDGNETDPQVPFCEGTVANLSAPSWVKGSILAPADSDAPGCPDQEANLGVYALPGKDGGAAHVFAGGSNIAVAAKSAHPDLATDALEIMLSDDYQTILGENGLVPAKVSLASTLGTDDVATAIAEAAANAKLTPASPKWADVEASGALQDFFVSIAQGGDVKSLAKELDAKIDGILNS</sequence>
<dbReference type="EMBL" id="JANLCJ010000001">
    <property type="protein sequence ID" value="MCS5732661.1"/>
    <property type="molecule type" value="Genomic_DNA"/>
</dbReference>
<dbReference type="Pfam" id="PF01547">
    <property type="entry name" value="SBP_bac_1"/>
    <property type="match status" value="1"/>
</dbReference>
<organism evidence="5 6">
    <name type="scientific">Herbiconiux daphne</name>
    <dbReference type="NCBI Taxonomy" id="2970914"/>
    <lineage>
        <taxon>Bacteria</taxon>
        <taxon>Bacillati</taxon>
        <taxon>Actinomycetota</taxon>
        <taxon>Actinomycetes</taxon>
        <taxon>Micrococcales</taxon>
        <taxon>Microbacteriaceae</taxon>
        <taxon>Herbiconiux</taxon>
    </lineage>
</organism>
<dbReference type="PANTHER" id="PTHR30061:SF50">
    <property type="entry name" value="MALTOSE_MALTODEXTRIN-BINDING PERIPLASMIC PROTEIN"/>
    <property type="match status" value="1"/>
</dbReference>
<dbReference type="InterPro" id="IPR006059">
    <property type="entry name" value="SBP"/>
</dbReference>
<comment type="similarity">
    <text evidence="1">Belongs to the bacterial solute-binding protein 1 family.</text>
</comment>